<dbReference type="UniPathway" id="UPA00079"/>
<protein>
    <recommendedName>
        <fullName evidence="3">Putative 2-succinyl-6-hydroxy-2,4-cyclohexadiene-1-carboxylate synthase</fullName>
        <shortName evidence="3">SHCHC synthase</shortName>
        <ecNumber evidence="3">4.2.99.20</ecNumber>
    </recommendedName>
</protein>
<evidence type="ECO:0000256" key="2">
    <source>
        <dbReference type="ARBA" id="ARBA00023239"/>
    </source>
</evidence>
<accession>A0A326UEL9</accession>
<dbReference type="PANTHER" id="PTHR42916">
    <property type="entry name" value="2-SUCCINYL-5-ENOLPYRUVYL-6-HYDROXY-3-CYCLOHEXENE-1-CARBOXYLATE SYNTHASE"/>
    <property type="match status" value="1"/>
</dbReference>
<comment type="function">
    <text evidence="3">Catalyzes a proton abstraction reaction that results in 2,5-elimination of pyruvate from 2-succinyl-5-enolpyruvyl-6-hydroxy-3-cyclohexene-1-carboxylate (SEPHCHC) and the formation of 2-succinyl-6-hydroxy-2,4-cyclohexadiene-1-carboxylate (SHCHC).</text>
</comment>
<dbReference type="EC" id="4.2.99.20" evidence="3"/>
<gene>
    <name evidence="3" type="primary">menH</name>
    <name evidence="5" type="ORF">EI42_00660</name>
</gene>
<dbReference type="PRINTS" id="PR00111">
    <property type="entry name" value="ABHYDROLASE"/>
</dbReference>
<comment type="similarity">
    <text evidence="3">Belongs to the AB hydrolase superfamily. MenH family.</text>
</comment>
<dbReference type="PRINTS" id="PR00412">
    <property type="entry name" value="EPOXHYDRLASE"/>
</dbReference>
<organism evidence="5 6">
    <name type="scientific">Thermosporothrix hazakensis</name>
    <dbReference type="NCBI Taxonomy" id="644383"/>
    <lineage>
        <taxon>Bacteria</taxon>
        <taxon>Bacillati</taxon>
        <taxon>Chloroflexota</taxon>
        <taxon>Ktedonobacteria</taxon>
        <taxon>Ktedonobacterales</taxon>
        <taxon>Thermosporotrichaceae</taxon>
        <taxon>Thermosporothrix</taxon>
    </lineage>
</organism>
<comment type="pathway">
    <text evidence="3">Quinol/quinone metabolism; menaquinone biosynthesis.</text>
</comment>
<evidence type="ECO:0000313" key="6">
    <source>
        <dbReference type="Proteomes" id="UP000248806"/>
    </source>
</evidence>
<keyword evidence="6" id="KW-1185">Reference proteome</keyword>
<dbReference type="InterPro" id="IPR022485">
    <property type="entry name" value="SHCHC_synthase_MenH"/>
</dbReference>
<dbReference type="Pfam" id="PF00561">
    <property type="entry name" value="Abhydrolase_1"/>
    <property type="match status" value="1"/>
</dbReference>
<evidence type="ECO:0000313" key="5">
    <source>
        <dbReference type="EMBL" id="PZW36484.1"/>
    </source>
</evidence>
<keyword evidence="2 3" id="KW-0456">Lyase</keyword>
<dbReference type="PANTHER" id="PTHR42916:SF1">
    <property type="entry name" value="PROTEIN PHYLLO, CHLOROPLASTIC"/>
    <property type="match status" value="1"/>
</dbReference>
<dbReference type="GO" id="GO:0070205">
    <property type="term" value="F:2-succinyl-6-hydroxy-2,4-cyclohexadiene-1-carboxylate synthase activity"/>
    <property type="evidence" value="ECO:0007669"/>
    <property type="project" value="UniProtKB-UniRule"/>
</dbReference>
<dbReference type="Gene3D" id="3.40.50.1820">
    <property type="entry name" value="alpha/beta hydrolase"/>
    <property type="match status" value="1"/>
</dbReference>
<dbReference type="Proteomes" id="UP000248806">
    <property type="component" value="Unassembled WGS sequence"/>
</dbReference>
<dbReference type="InterPro" id="IPR029058">
    <property type="entry name" value="AB_hydrolase_fold"/>
</dbReference>
<proteinExistence type="inferred from homology"/>
<dbReference type="HAMAP" id="MF_01660">
    <property type="entry name" value="MenH"/>
    <property type="match status" value="1"/>
</dbReference>
<dbReference type="NCBIfam" id="TIGR03695">
    <property type="entry name" value="menH_SHCHC"/>
    <property type="match status" value="1"/>
</dbReference>
<evidence type="ECO:0000256" key="3">
    <source>
        <dbReference type="HAMAP-Rule" id="MF_01660"/>
    </source>
</evidence>
<dbReference type="GO" id="GO:0009234">
    <property type="term" value="P:menaquinone biosynthetic process"/>
    <property type="evidence" value="ECO:0007669"/>
    <property type="project" value="UniProtKB-UniRule"/>
</dbReference>
<evidence type="ECO:0000256" key="1">
    <source>
        <dbReference type="ARBA" id="ARBA00022428"/>
    </source>
</evidence>
<dbReference type="RefSeq" id="WP_111318766.1">
    <property type="nucleotide sequence ID" value="NZ_BIFX01000001.1"/>
</dbReference>
<name>A0A326UEL9_THEHA</name>
<comment type="subunit">
    <text evidence="3">Monomer.</text>
</comment>
<comment type="caution">
    <text evidence="5">The sequence shown here is derived from an EMBL/GenBank/DDBJ whole genome shotgun (WGS) entry which is preliminary data.</text>
</comment>
<sequence length="274" mass="30351">MRIAVNGVHLNAEWYGHEQHPPLVLLHGFTGSTATWRPLFAGLARYQLRLIALDMLGHGASDVPADPERYRMEHCLEDILAVLRTLGIREGEAALLGYSMGGRIALYCAFSGFFRAVILESASPGLADPQARIERQRSDEALAERIEREGVPAFVNYWERLPLFASQQSLSEARQQALRAQRLQNSALGLANSLRGVGTGVQPALHERLSSLTIPALLLTGELDTKFCTIAEMMAGRLPRVEWQRVAGAGHAIHLERPEAYNQYVGQFCTKVLR</sequence>
<evidence type="ECO:0000259" key="4">
    <source>
        <dbReference type="Pfam" id="PF00561"/>
    </source>
</evidence>
<dbReference type="EMBL" id="QKUF01000001">
    <property type="protein sequence ID" value="PZW36484.1"/>
    <property type="molecule type" value="Genomic_DNA"/>
</dbReference>
<feature type="domain" description="AB hydrolase-1" evidence="4">
    <location>
        <begin position="21"/>
        <end position="258"/>
    </location>
</feature>
<keyword evidence="1 3" id="KW-0474">Menaquinone biosynthesis</keyword>
<comment type="pathway">
    <text evidence="3">Quinol/quinone metabolism; 1,4-dihydroxy-2-naphthoate biosynthesis; 1,4-dihydroxy-2-naphthoate from chorismate: step 3/7.</text>
</comment>
<dbReference type="InterPro" id="IPR000639">
    <property type="entry name" value="Epox_hydrolase-like"/>
</dbReference>
<dbReference type="AlphaFoldDB" id="A0A326UEL9"/>
<dbReference type="SUPFAM" id="SSF53474">
    <property type="entry name" value="alpha/beta-Hydrolases"/>
    <property type="match status" value="1"/>
</dbReference>
<reference evidence="5 6" key="1">
    <citation type="submission" date="2018-06" db="EMBL/GenBank/DDBJ databases">
        <title>Genomic Encyclopedia of Archaeal and Bacterial Type Strains, Phase II (KMG-II): from individual species to whole genera.</title>
        <authorList>
            <person name="Goeker M."/>
        </authorList>
    </citation>
    <scope>NUCLEOTIDE SEQUENCE [LARGE SCALE GENOMIC DNA]</scope>
    <source>
        <strain evidence="5 6">ATCC BAA-1881</strain>
    </source>
</reference>
<dbReference type="InterPro" id="IPR000073">
    <property type="entry name" value="AB_hydrolase_1"/>
</dbReference>
<dbReference type="UniPathway" id="UPA01057">
    <property type="reaction ID" value="UER00900"/>
</dbReference>
<comment type="catalytic activity">
    <reaction evidence="3">
        <text>5-enolpyruvoyl-6-hydroxy-2-succinyl-cyclohex-3-ene-1-carboxylate = (1R,6R)-6-hydroxy-2-succinyl-cyclohexa-2,4-diene-1-carboxylate + pyruvate</text>
        <dbReference type="Rhea" id="RHEA:25597"/>
        <dbReference type="ChEBI" id="CHEBI:15361"/>
        <dbReference type="ChEBI" id="CHEBI:58689"/>
        <dbReference type="ChEBI" id="CHEBI:58818"/>
        <dbReference type="EC" id="4.2.99.20"/>
    </reaction>
</comment>
<dbReference type="OrthoDB" id="9808398at2"/>